<protein>
    <submittedName>
        <fullName evidence="2">Polyketide cyclase / dehydrase and lipid transport</fullName>
    </submittedName>
</protein>
<dbReference type="Proteomes" id="UP000198926">
    <property type="component" value="Unassembled WGS sequence"/>
</dbReference>
<feature type="signal peptide" evidence="1">
    <location>
        <begin position="1"/>
        <end position="25"/>
    </location>
</feature>
<accession>A0A1I6N224</accession>
<feature type="chain" id="PRO_5011768402" evidence="1">
    <location>
        <begin position="26"/>
        <end position="196"/>
    </location>
</feature>
<evidence type="ECO:0000313" key="3">
    <source>
        <dbReference type="Proteomes" id="UP000198926"/>
    </source>
</evidence>
<proteinExistence type="predicted"/>
<sequence>MKATRLSVSALFVAVSLALATSASANEVPPAPDLAEESQYQSNVISVTFDAPLPVVRAFMDARPITEFLEPSGNIPQITGIEVLQGPWGSIPSLRRVDLDGGYHVHERVLTNDADELTYQIWDITAPSGRFIDHIYGELRLTEIGGQTQMTWSYNIKPSIFFARPFIRSYLDDDFRPFMENGLTGFAAAFTQAQAS</sequence>
<dbReference type="RefSeq" id="WP_165606612.1">
    <property type="nucleotide sequence ID" value="NZ_FOZM01000003.1"/>
</dbReference>
<dbReference type="STRING" id="1123755.SAMN05444714_3071"/>
<dbReference type="EMBL" id="FOZM01000003">
    <property type="protein sequence ID" value="SFS21999.1"/>
    <property type="molecule type" value="Genomic_DNA"/>
</dbReference>
<name>A0A1I6N224_9RHOB</name>
<keyword evidence="1" id="KW-0732">Signal</keyword>
<dbReference type="AlphaFoldDB" id="A0A1I6N224"/>
<reference evidence="2 3" key="1">
    <citation type="submission" date="2016-10" db="EMBL/GenBank/DDBJ databases">
        <authorList>
            <person name="de Groot N.N."/>
        </authorList>
    </citation>
    <scope>NUCLEOTIDE SEQUENCE [LARGE SCALE GENOMIC DNA]</scope>
    <source>
        <strain evidence="2 3">DSM 29433</strain>
    </source>
</reference>
<evidence type="ECO:0000313" key="2">
    <source>
        <dbReference type="EMBL" id="SFS21999.1"/>
    </source>
</evidence>
<gene>
    <name evidence="2" type="ORF">SAMN05444714_3071</name>
</gene>
<dbReference type="SUPFAM" id="SSF55961">
    <property type="entry name" value="Bet v1-like"/>
    <property type="match status" value="1"/>
</dbReference>
<evidence type="ECO:0000256" key="1">
    <source>
        <dbReference type="SAM" id="SignalP"/>
    </source>
</evidence>
<keyword evidence="3" id="KW-1185">Reference proteome</keyword>
<dbReference type="InterPro" id="IPR023393">
    <property type="entry name" value="START-like_dom_sf"/>
</dbReference>
<dbReference type="Gene3D" id="3.30.530.20">
    <property type="match status" value="1"/>
</dbReference>
<organism evidence="2 3">
    <name type="scientific">Yoonia litorea</name>
    <dbReference type="NCBI Taxonomy" id="1123755"/>
    <lineage>
        <taxon>Bacteria</taxon>
        <taxon>Pseudomonadati</taxon>
        <taxon>Pseudomonadota</taxon>
        <taxon>Alphaproteobacteria</taxon>
        <taxon>Rhodobacterales</taxon>
        <taxon>Paracoccaceae</taxon>
        <taxon>Yoonia</taxon>
    </lineage>
</organism>